<dbReference type="InterPro" id="IPR008517">
    <property type="entry name" value="GNA1162-like"/>
</dbReference>
<dbReference type="Proteomes" id="UP000254920">
    <property type="component" value="Unassembled WGS sequence"/>
</dbReference>
<organism evidence="1 2">
    <name type="scientific">Campylobacter sputorum subsp. sputorum</name>
    <dbReference type="NCBI Taxonomy" id="32024"/>
    <lineage>
        <taxon>Bacteria</taxon>
        <taxon>Pseudomonadati</taxon>
        <taxon>Campylobacterota</taxon>
        <taxon>Epsilonproteobacteria</taxon>
        <taxon>Campylobacterales</taxon>
        <taxon>Campylobacteraceae</taxon>
        <taxon>Campylobacter</taxon>
    </lineage>
</organism>
<keyword evidence="2" id="KW-1185">Reference proteome</keyword>
<sequence>MRFKFLIFLSFLTLFLFSGCAPKEPDVYDYSNFLQSRPKSILVVMPKNDSLEPKAATAILTNAILPLSEAGYYVFPVTLVNETFKSNGIFSGEDIAQIPLNKLREIYSADSVLFIDVKDYGSRYALLDTQITIEISVKLIDLKNGNLLWDRSEKITQSASNGNNNIIGMLITAMVAQVVNNITDNSYNVAKTTDYITFSTDCYKCILHGHRSPNFGKDKQLNK</sequence>
<dbReference type="PROSITE" id="PS51257">
    <property type="entry name" value="PROKAR_LIPOPROTEIN"/>
    <property type="match status" value="1"/>
</dbReference>
<proteinExistence type="predicted"/>
<dbReference type="Pfam" id="PF05643">
    <property type="entry name" value="GNA1162-like"/>
    <property type="match status" value="1"/>
</dbReference>
<reference evidence="1 2" key="1">
    <citation type="submission" date="2018-06" db="EMBL/GenBank/DDBJ databases">
        <authorList>
            <consortium name="Pathogen Informatics"/>
            <person name="Doyle S."/>
        </authorList>
    </citation>
    <scope>NUCLEOTIDE SEQUENCE [LARGE SCALE GENOMIC DNA]</scope>
    <source>
        <strain evidence="1 2">NCTC12475</strain>
    </source>
</reference>
<gene>
    <name evidence="1" type="ORF">NCTC12475_01224</name>
</gene>
<keyword evidence="1" id="KW-0449">Lipoprotein</keyword>
<accession>A0A381DK78</accession>
<dbReference type="STRING" id="32024.GCA_000788295_01332"/>
<dbReference type="RefSeq" id="WP_089181790.1">
    <property type="nucleotide sequence ID" value="NZ_CP043427.1"/>
</dbReference>
<protein>
    <submittedName>
        <fullName evidence="1">Lipoprotein</fullName>
    </submittedName>
</protein>
<name>A0A381DK78_9BACT</name>
<dbReference type="GeneID" id="93089879"/>
<dbReference type="Gene3D" id="3.40.50.10610">
    <property type="entry name" value="ABC-type transport auxiliary lipoprotein component"/>
    <property type="match status" value="1"/>
</dbReference>
<dbReference type="EMBL" id="UFVD01000001">
    <property type="protein sequence ID" value="SUX11010.1"/>
    <property type="molecule type" value="Genomic_DNA"/>
</dbReference>
<evidence type="ECO:0000313" key="2">
    <source>
        <dbReference type="Proteomes" id="UP000254920"/>
    </source>
</evidence>
<dbReference type="AlphaFoldDB" id="A0A381DK78"/>
<evidence type="ECO:0000313" key="1">
    <source>
        <dbReference type="EMBL" id="SUX11010.1"/>
    </source>
</evidence>
<dbReference type="OrthoDB" id="1014694at2"/>